<keyword evidence="3" id="KW-0964">Secreted</keyword>
<comment type="subcellular location">
    <subcellularLocation>
        <location evidence="1">Secreted</location>
    </subcellularLocation>
</comment>
<dbReference type="InterPro" id="IPR000768">
    <property type="entry name" value="ART"/>
</dbReference>
<dbReference type="GO" id="GO:0003950">
    <property type="term" value="F:NAD+ poly-ADP-ribosyltransferase activity"/>
    <property type="evidence" value="ECO:0007669"/>
    <property type="project" value="TreeGrafter"/>
</dbReference>
<dbReference type="GO" id="GO:0005576">
    <property type="term" value="C:extracellular region"/>
    <property type="evidence" value="ECO:0007669"/>
    <property type="project" value="UniProtKB-SubCell"/>
</dbReference>
<comment type="catalytic activity">
    <reaction evidence="9 10">
        <text>L-arginyl-[protein] + NAD(+) = N(omega)-(ADP-D-ribosyl)-L-arginyl-[protein] + nicotinamide + H(+)</text>
        <dbReference type="Rhea" id="RHEA:19149"/>
        <dbReference type="Rhea" id="RHEA-COMP:10532"/>
        <dbReference type="Rhea" id="RHEA-COMP:15087"/>
        <dbReference type="ChEBI" id="CHEBI:15378"/>
        <dbReference type="ChEBI" id="CHEBI:17154"/>
        <dbReference type="ChEBI" id="CHEBI:29965"/>
        <dbReference type="ChEBI" id="CHEBI:57540"/>
        <dbReference type="ChEBI" id="CHEBI:142554"/>
        <dbReference type="EC" id="2.4.2.31"/>
    </reaction>
</comment>
<keyword evidence="10" id="KW-0520">NAD</keyword>
<dbReference type="AlphaFoldDB" id="A0A815TLM3"/>
<keyword evidence="6 10" id="KW-0808">Transferase</keyword>
<dbReference type="GO" id="GO:0106274">
    <property type="term" value="F:NAD+-protein-arginine ADP-ribosyltransferase activity"/>
    <property type="evidence" value="ECO:0007669"/>
    <property type="project" value="UniProtKB-EC"/>
</dbReference>
<evidence type="ECO:0000256" key="6">
    <source>
        <dbReference type="ARBA" id="ARBA00022679"/>
    </source>
</evidence>
<protein>
    <recommendedName>
        <fullName evidence="10">NAD(P)(+)--arginine ADP-ribosyltransferase</fullName>
        <ecNumber evidence="10">2.4.2.31</ecNumber>
    </recommendedName>
    <alternativeName>
        <fullName evidence="10">Mono(ADP-ribosyl)transferase</fullName>
    </alternativeName>
</protein>
<dbReference type="PANTHER" id="PTHR10339:SF25">
    <property type="entry name" value="SECRETED EXOENZYME S"/>
    <property type="match status" value="1"/>
</dbReference>
<evidence type="ECO:0000256" key="5">
    <source>
        <dbReference type="ARBA" id="ARBA00022676"/>
    </source>
</evidence>
<gene>
    <name evidence="11" type="ORF">ZHD862_LOCUS37758</name>
</gene>
<evidence type="ECO:0000256" key="8">
    <source>
        <dbReference type="ARBA" id="ARBA00023026"/>
    </source>
</evidence>
<dbReference type="PANTHER" id="PTHR10339">
    <property type="entry name" value="ADP-RIBOSYLTRANSFERASE"/>
    <property type="match status" value="1"/>
</dbReference>
<evidence type="ECO:0000256" key="3">
    <source>
        <dbReference type="ARBA" id="ARBA00022525"/>
    </source>
</evidence>
<sequence length="191" mass="22018">MEWAPQEECLYYVLNGTLRAENRQNLKPWFLYLKLVLTALGRLPSKHRFVYRGVKCDLRQDYSKGETIIWWGFSSCTSTMDILQNEQFLGKTGPRTIFTIECESGKDIRKHSYFQNEDEILLPAARQFEVVSCLDQGGGLYMIQLKETEPPYPLIELVPQQVISVQAIQTPFNNMTISNQPTPMKGMITKS</sequence>
<proteinExistence type="inferred from homology"/>
<organism evidence="11 12">
    <name type="scientific">Rotaria sordida</name>
    <dbReference type="NCBI Taxonomy" id="392033"/>
    <lineage>
        <taxon>Eukaryota</taxon>
        <taxon>Metazoa</taxon>
        <taxon>Spiralia</taxon>
        <taxon>Gnathifera</taxon>
        <taxon>Rotifera</taxon>
        <taxon>Eurotatoria</taxon>
        <taxon>Bdelloidea</taxon>
        <taxon>Philodinida</taxon>
        <taxon>Philodinidae</taxon>
        <taxon>Rotaria</taxon>
    </lineage>
</organism>
<dbReference type="Proteomes" id="UP000663864">
    <property type="component" value="Unassembled WGS sequence"/>
</dbReference>
<comment type="caution">
    <text evidence="11">The sequence shown here is derived from an EMBL/GenBank/DDBJ whole genome shotgun (WGS) entry which is preliminary data.</text>
</comment>
<keyword evidence="7" id="KW-0548">Nucleotidyltransferase</keyword>
<accession>A0A815TLM3</accession>
<dbReference type="Pfam" id="PF01129">
    <property type="entry name" value="ART"/>
    <property type="match status" value="1"/>
</dbReference>
<dbReference type="SUPFAM" id="SSF56399">
    <property type="entry name" value="ADP-ribosylation"/>
    <property type="match status" value="1"/>
</dbReference>
<evidence type="ECO:0000256" key="4">
    <source>
        <dbReference type="ARBA" id="ARBA00022656"/>
    </source>
</evidence>
<dbReference type="PROSITE" id="PS51996">
    <property type="entry name" value="TR_MART"/>
    <property type="match status" value="1"/>
</dbReference>
<evidence type="ECO:0000256" key="9">
    <source>
        <dbReference type="ARBA" id="ARBA00047597"/>
    </source>
</evidence>
<keyword evidence="10" id="KW-0521">NADP</keyword>
<dbReference type="EC" id="2.4.2.31" evidence="10"/>
<dbReference type="InterPro" id="IPR050999">
    <property type="entry name" value="ADP-ribosyltransferase_ARG"/>
</dbReference>
<keyword evidence="5 10" id="KW-0328">Glycosyltransferase</keyword>
<evidence type="ECO:0000313" key="12">
    <source>
        <dbReference type="Proteomes" id="UP000663864"/>
    </source>
</evidence>
<dbReference type="EMBL" id="CAJNOT010007542">
    <property type="protein sequence ID" value="CAF1507726.1"/>
    <property type="molecule type" value="Genomic_DNA"/>
</dbReference>
<evidence type="ECO:0000256" key="7">
    <source>
        <dbReference type="ARBA" id="ARBA00022695"/>
    </source>
</evidence>
<evidence type="ECO:0000256" key="1">
    <source>
        <dbReference type="ARBA" id="ARBA00004613"/>
    </source>
</evidence>
<reference evidence="11" key="1">
    <citation type="submission" date="2021-02" db="EMBL/GenBank/DDBJ databases">
        <authorList>
            <person name="Nowell W R."/>
        </authorList>
    </citation>
    <scope>NUCLEOTIDE SEQUENCE</scope>
</reference>
<keyword evidence="8" id="KW-0843">Virulence</keyword>
<evidence type="ECO:0000313" key="11">
    <source>
        <dbReference type="EMBL" id="CAF1507726.1"/>
    </source>
</evidence>
<keyword evidence="4" id="KW-0800">Toxin</keyword>
<evidence type="ECO:0000256" key="2">
    <source>
        <dbReference type="ARBA" id="ARBA00009558"/>
    </source>
</evidence>
<dbReference type="GO" id="GO:0016779">
    <property type="term" value="F:nucleotidyltransferase activity"/>
    <property type="evidence" value="ECO:0007669"/>
    <property type="project" value="UniProtKB-KW"/>
</dbReference>
<dbReference type="GO" id="GO:0090729">
    <property type="term" value="F:toxin activity"/>
    <property type="evidence" value="ECO:0007669"/>
    <property type="project" value="UniProtKB-KW"/>
</dbReference>
<name>A0A815TLM3_9BILA</name>
<evidence type="ECO:0000256" key="10">
    <source>
        <dbReference type="RuleBase" id="RU361228"/>
    </source>
</evidence>
<comment type="similarity">
    <text evidence="2 10">Belongs to the Arg-specific ADP-ribosyltransferase family.</text>
</comment>
<dbReference type="Gene3D" id="3.90.176.10">
    <property type="entry name" value="Toxin ADP-ribosyltransferase, Chain A, domain 1"/>
    <property type="match status" value="1"/>
</dbReference>